<proteinExistence type="predicted"/>
<protein>
    <submittedName>
        <fullName evidence="1">Uncharacterized protein</fullName>
    </submittedName>
</protein>
<dbReference type="EMBL" id="FYEH01000002">
    <property type="protein sequence ID" value="SNB61445.1"/>
    <property type="molecule type" value="Genomic_DNA"/>
</dbReference>
<evidence type="ECO:0000313" key="2">
    <source>
        <dbReference type="Proteomes" id="UP000197065"/>
    </source>
</evidence>
<sequence length="298" mass="32249">MRHYTFRRRGDRRRMAVRLAAGATPAEVGAIERAEPHAISALLRDRGFANLVSHYRAMLALPAAERLARLAELAMEMLELAVAGGDLRAVTFVLGAVRAGQHPATELAEAVAGEMRAMAADPPPIRRPPSAKVLERRWRRQQDADVAEAARLAPYAPAMGAVPEGPDPFLEMEERQGQGEFGWWAGTCASPELACSVIRRAARREASVLGQAARRLRDLVMNEAERIGTAEGCDLALLDAVARRAQTDPEGGFAAARRLEALRRQAREGRPVDLNAAAWPPDLRAGLSTALGRAGRPP</sequence>
<accession>A0A212QPT2</accession>
<dbReference type="Proteomes" id="UP000197065">
    <property type="component" value="Unassembled WGS sequence"/>
</dbReference>
<keyword evidence="2" id="KW-1185">Reference proteome</keyword>
<dbReference type="RefSeq" id="WP_088560096.1">
    <property type="nucleotide sequence ID" value="NZ_FYEH01000002.1"/>
</dbReference>
<organism evidence="1 2">
    <name type="scientific">Arboricoccus pini</name>
    <dbReference type="NCBI Taxonomy" id="1963835"/>
    <lineage>
        <taxon>Bacteria</taxon>
        <taxon>Pseudomonadati</taxon>
        <taxon>Pseudomonadota</taxon>
        <taxon>Alphaproteobacteria</taxon>
        <taxon>Geminicoccales</taxon>
        <taxon>Geminicoccaceae</taxon>
        <taxon>Arboricoccus</taxon>
    </lineage>
</organism>
<name>A0A212QPT2_9PROT</name>
<gene>
    <name evidence="1" type="ORF">SAMN07250955_102244</name>
</gene>
<dbReference type="AlphaFoldDB" id="A0A212QPT2"/>
<evidence type="ECO:0000313" key="1">
    <source>
        <dbReference type="EMBL" id="SNB61445.1"/>
    </source>
</evidence>
<reference evidence="1 2" key="1">
    <citation type="submission" date="2017-06" db="EMBL/GenBank/DDBJ databases">
        <authorList>
            <person name="Kim H.J."/>
            <person name="Triplett B.A."/>
        </authorList>
    </citation>
    <scope>NUCLEOTIDE SEQUENCE [LARGE SCALE GENOMIC DNA]</scope>
    <source>
        <strain evidence="1 2">B29T1</strain>
    </source>
</reference>